<dbReference type="AlphaFoldDB" id="A0A1F6E6M7"/>
<proteinExistence type="predicted"/>
<evidence type="ECO:0000313" key="2">
    <source>
        <dbReference type="EMBL" id="OGG69354.1"/>
    </source>
</evidence>
<feature type="transmembrane region" description="Helical" evidence="1">
    <location>
        <begin position="92"/>
        <end position="110"/>
    </location>
</feature>
<evidence type="ECO:0000256" key="1">
    <source>
        <dbReference type="SAM" id="Phobius"/>
    </source>
</evidence>
<sequence length="129" mass="14060">MTRKWESFVTWLAGTFFVFSPALAFAAGLPERIVTCNGVDCDVCDIAIVAQNVLNTAIFVLVALSAVLFAYAGWKMLIAQGDTESYSAGKRIFGNVVLGLVIILMGWIVIDTLMRTMLGSDFGPWNKIC</sequence>
<keyword evidence="1" id="KW-1133">Transmembrane helix</keyword>
<organism evidence="2 3">
    <name type="scientific">Candidatus Kaiserbacteria bacterium RIFCSPHIGHO2_02_FULL_55_25</name>
    <dbReference type="NCBI Taxonomy" id="1798498"/>
    <lineage>
        <taxon>Bacteria</taxon>
        <taxon>Candidatus Kaiseribacteriota</taxon>
    </lineage>
</organism>
<name>A0A1F6E6M7_9BACT</name>
<reference evidence="2 3" key="1">
    <citation type="journal article" date="2016" name="Nat. Commun.">
        <title>Thousands of microbial genomes shed light on interconnected biogeochemical processes in an aquifer system.</title>
        <authorList>
            <person name="Anantharaman K."/>
            <person name="Brown C.T."/>
            <person name="Hug L.A."/>
            <person name="Sharon I."/>
            <person name="Castelle C.J."/>
            <person name="Probst A.J."/>
            <person name="Thomas B.C."/>
            <person name="Singh A."/>
            <person name="Wilkins M.J."/>
            <person name="Karaoz U."/>
            <person name="Brodie E.L."/>
            <person name="Williams K.H."/>
            <person name="Hubbard S.S."/>
            <person name="Banfield J.F."/>
        </authorList>
    </citation>
    <scope>NUCLEOTIDE SEQUENCE [LARGE SCALE GENOMIC DNA]</scope>
</reference>
<keyword evidence="1" id="KW-0472">Membrane</keyword>
<comment type="caution">
    <text evidence="2">The sequence shown here is derived from an EMBL/GenBank/DDBJ whole genome shotgun (WGS) entry which is preliminary data.</text>
</comment>
<feature type="transmembrane region" description="Helical" evidence="1">
    <location>
        <begin position="50"/>
        <end position="71"/>
    </location>
</feature>
<dbReference type="EMBL" id="MFLL01000014">
    <property type="protein sequence ID" value="OGG69354.1"/>
    <property type="molecule type" value="Genomic_DNA"/>
</dbReference>
<keyword evidence="1" id="KW-0812">Transmembrane</keyword>
<gene>
    <name evidence="2" type="ORF">A3C20_02800</name>
</gene>
<dbReference type="Proteomes" id="UP000176914">
    <property type="component" value="Unassembled WGS sequence"/>
</dbReference>
<accession>A0A1F6E6M7</accession>
<evidence type="ECO:0000313" key="3">
    <source>
        <dbReference type="Proteomes" id="UP000176914"/>
    </source>
</evidence>
<protein>
    <submittedName>
        <fullName evidence="2">Uncharacterized protein</fullName>
    </submittedName>
</protein>